<dbReference type="Pfam" id="PF18364">
    <property type="entry name" value="Molybdopterin_N"/>
    <property type="match status" value="1"/>
</dbReference>
<dbReference type="PANTHER" id="PTHR43742">
    <property type="entry name" value="TRIMETHYLAMINE-N-OXIDE REDUCTASE"/>
    <property type="match status" value="1"/>
</dbReference>
<evidence type="ECO:0000256" key="1">
    <source>
        <dbReference type="ARBA" id="ARBA00001942"/>
    </source>
</evidence>
<evidence type="ECO:0000256" key="2">
    <source>
        <dbReference type="ARBA" id="ARBA00010312"/>
    </source>
</evidence>
<reference evidence="10 11" key="1">
    <citation type="submission" date="2016-07" db="EMBL/GenBank/DDBJ databases">
        <title>Comparative genomics of the Campylobacter concisus group.</title>
        <authorList>
            <person name="Miller W.G."/>
            <person name="Yee E."/>
            <person name="Chapman M.H."/>
            <person name="Huynh S."/>
            <person name="Bono J.L."/>
            <person name="On S.L.W."/>
            <person name="StLeger J."/>
            <person name="Foster G."/>
            <person name="Parker C.T."/>
        </authorList>
    </citation>
    <scope>NUCLEOTIDE SEQUENCE [LARGE SCALE GENOMIC DNA]</scope>
    <source>
        <strain evidence="10 11">ATCC 33238</strain>
    </source>
</reference>
<keyword evidence="5" id="KW-0574">Periplasm</keyword>
<comment type="similarity">
    <text evidence="2">Belongs to the prokaryotic molybdopterin-containing oxidoreductase family.</text>
</comment>
<dbReference type="SUPFAM" id="SSF53706">
    <property type="entry name" value="Formate dehydrogenase/DMSO reductase, domains 1-3"/>
    <property type="match status" value="1"/>
</dbReference>
<dbReference type="EMBL" id="CP012543">
    <property type="protein sequence ID" value="QCD46469.1"/>
    <property type="molecule type" value="Genomic_DNA"/>
</dbReference>
<comment type="cofactor">
    <cofactor evidence="1">
        <name>Mo-bis(molybdopterin guanine dinucleotide)</name>
        <dbReference type="ChEBI" id="CHEBI:60539"/>
    </cofactor>
</comment>
<dbReference type="Gene3D" id="3.90.55.10">
    <property type="entry name" value="Dimethylsulfoxide Reductase, domain 3"/>
    <property type="match status" value="1"/>
</dbReference>
<proteinExistence type="inferred from homology"/>
<dbReference type="RefSeq" id="WP_002945981.1">
    <property type="nucleotide sequence ID" value="NZ_CP012543.1"/>
</dbReference>
<evidence type="ECO:0000259" key="9">
    <source>
        <dbReference type="Pfam" id="PF18364"/>
    </source>
</evidence>
<dbReference type="InterPro" id="IPR009010">
    <property type="entry name" value="Asp_de-COase-like_dom_sf"/>
</dbReference>
<dbReference type="InterPro" id="IPR050612">
    <property type="entry name" value="Prok_Mopterin_Oxidored"/>
</dbReference>
<dbReference type="Proteomes" id="UP000502377">
    <property type="component" value="Chromosome"/>
</dbReference>
<dbReference type="PANTHER" id="PTHR43742:SF10">
    <property type="entry name" value="TRIMETHYLAMINE-N-OXIDE REDUCTASE 2"/>
    <property type="match status" value="1"/>
</dbReference>
<evidence type="ECO:0000256" key="4">
    <source>
        <dbReference type="ARBA" id="ARBA00022723"/>
    </source>
</evidence>
<evidence type="ECO:0000256" key="3">
    <source>
        <dbReference type="ARBA" id="ARBA00022505"/>
    </source>
</evidence>
<protein>
    <submittedName>
        <fullName evidence="10">Molybdopterin-containing oxidoreductase III, DMSO/TMAO/BSO reductase family, catalytic subunit</fullName>
    </submittedName>
</protein>
<feature type="domain" description="Molybdopterin oxidoreductase" evidence="7">
    <location>
        <begin position="81"/>
        <end position="553"/>
    </location>
</feature>
<gene>
    <name evidence="10" type="ORF">CRECT_0790</name>
</gene>
<feature type="domain" description="Molybdopterin oxidoreductase N-terminal" evidence="9">
    <location>
        <begin position="39"/>
        <end position="76"/>
    </location>
</feature>
<dbReference type="GO" id="GO:0030151">
    <property type="term" value="F:molybdenum ion binding"/>
    <property type="evidence" value="ECO:0007669"/>
    <property type="project" value="TreeGrafter"/>
</dbReference>
<dbReference type="GO" id="GO:0009055">
    <property type="term" value="F:electron transfer activity"/>
    <property type="evidence" value="ECO:0007669"/>
    <property type="project" value="TreeGrafter"/>
</dbReference>
<dbReference type="InterPro" id="IPR006655">
    <property type="entry name" value="Mopterin_OxRdtase_prok_CS"/>
</dbReference>
<evidence type="ECO:0000259" key="8">
    <source>
        <dbReference type="Pfam" id="PF01568"/>
    </source>
</evidence>
<dbReference type="InterPro" id="IPR041460">
    <property type="entry name" value="Molybdopterin_N"/>
</dbReference>
<dbReference type="InterPro" id="IPR006657">
    <property type="entry name" value="MoPterin_dinucl-bd_dom"/>
</dbReference>
<dbReference type="Gene3D" id="2.40.40.20">
    <property type="match status" value="1"/>
</dbReference>
<dbReference type="KEGG" id="crx:CRECT_0790"/>
<dbReference type="GO" id="GO:0043546">
    <property type="term" value="F:molybdopterin cofactor binding"/>
    <property type="evidence" value="ECO:0007669"/>
    <property type="project" value="InterPro"/>
</dbReference>
<evidence type="ECO:0000256" key="5">
    <source>
        <dbReference type="ARBA" id="ARBA00022764"/>
    </source>
</evidence>
<feature type="domain" description="Molybdopterin dinucleotide-binding" evidence="8">
    <location>
        <begin position="674"/>
        <end position="792"/>
    </location>
</feature>
<evidence type="ECO:0000256" key="6">
    <source>
        <dbReference type="ARBA" id="ARBA00023002"/>
    </source>
</evidence>
<dbReference type="Gene3D" id="3.40.50.740">
    <property type="match status" value="1"/>
</dbReference>
<dbReference type="InterPro" id="IPR006656">
    <property type="entry name" value="Mopterin_OxRdtase"/>
</dbReference>
<name>A0A6G5QLG8_CAMRE</name>
<accession>A0A6G5QLG8</accession>
<dbReference type="AlphaFoldDB" id="A0A6G5QLG8"/>
<dbReference type="Pfam" id="PF00384">
    <property type="entry name" value="Molybdopterin"/>
    <property type="match status" value="1"/>
</dbReference>
<sequence>MKRRNFLKLSVLASASLQASRIEGVTQTLFDQKRVFCANRFGPFYANVVSGQITSVDPFEADKFPSTLNNAVADCVQNESRVLYPCVRKSYLEKKGPNKPELRGEEEFVRVSWDTALDLAAKALKENFDKYGSESIYGECYWWGGSGKVSWGRATARRMLTILGGFVSEDGNYSYGAGHVIMPHVIGTIEPNEVPTRWEAILRSAKTIVFWGSNPVITNEIGVGVPTHEGYDVYAKLKEMNAKGEKKIYAVDTYKNDTIRYLNSDFMGVVPGTDTAMMIGMCHYLYENNLYDEAFIKKYTVGFSKFKDYFLGANDNVVKNLDWASKICGVSVKKLEELCVSLAKNESLIISGFAIQRQDHGEQSYWMLITLASMLGHIGKEGCGFMTCDQGHTTSTDRFKAPALKGLSSIPSEKYTTEDSPWVKNKGYVIPNSRIIDALLNPGQEMQRNGEIYKLPRMRVSVSASGSIFTRHQELNRAVQAWKKLDTVITMEPYWTSGAKLSDIVLPAAIEPERNDIEQSNATGEYIFAIKQAVQPMGESRSDFEICKGICKRWGMEEVFTEGKTEMEWIKEIFADAMDQAKALGYDNLPTFDEFWERGYVKFDKKDEEKKYYTRFANFRENPNKFRLGTPSGKIEIYSPVIAKMKYDDCLGHPAWFEPTEWLGDKEKTKKYPLALNTPHSRFRLHSQLDNSIVRNYSKINGREPIFISQSAAEKRDIVTGDVVRVFNDRGEILCGAIVSDKTQDDVVIVCEGAWYDPEVYGKKSLCQHGCVNVLTKDKGTSKLAQSNIAHTNLVQVEKYKGAIRPIRAFSKPKIIGA</sequence>
<keyword evidence="3" id="KW-0500">Molybdenum</keyword>
<dbReference type="PROSITE" id="PS00932">
    <property type="entry name" value="MOLYBDOPTERIN_PROK_3"/>
    <property type="match status" value="1"/>
</dbReference>
<dbReference type="GO" id="GO:0030288">
    <property type="term" value="C:outer membrane-bounded periplasmic space"/>
    <property type="evidence" value="ECO:0007669"/>
    <property type="project" value="TreeGrafter"/>
</dbReference>
<dbReference type="GO" id="GO:0016491">
    <property type="term" value="F:oxidoreductase activity"/>
    <property type="evidence" value="ECO:0007669"/>
    <property type="project" value="UniProtKB-KW"/>
</dbReference>
<keyword evidence="4" id="KW-0479">Metal-binding</keyword>
<evidence type="ECO:0000259" key="7">
    <source>
        <dbReference type="Pfam" id="PF00384"/>
    </source>
</evidence>
<dbReference type="Gene3D" id="3.40.228.10">
    <property type="entry name" value="Dimethylsulfoxide Reductase, domain 2"/>
    <property type="match status" value="1"/>
</dbReference>
<evidence type="ECO:0000313" key="11">
    <source>
        <dbReference type="Proteomes" id="UP000502377"/>
    </source>
</evidence>
<keyword evidence="6" id="KW-0560">Oxidoreductase</keyword>
<dbReference type="Pfam" id="PF01568">
    <property type="entry name" value="Molydop_binding"/>
    <property type="match status" value="1"/>
</dbReference>
<dbReference type="SUPFAM" id="SSF50692">
    <property type="entry name" value="ADC-like"/>
    <property type="match status" value="1"/>
</dbReference>
<evidence type="ECO:0000313" key="10">
    <source>
        <dbReference type="EMBL" id="QCD46469.1"/>
    </source>
</evidence>
<organism evidence="10 11">
    <name type="scientific">Campylobacter rectus</name>
    <name type="common">Wolinella recta</name>
    <dbReference type="NCBI Taxonomy" id="203"/>
    <lineage>
        <taxon>Bacteria</taxon>
        <taxon>Pseudomonadati</taxon>
        <taxon>Campylobacterota</taxon>
        <taxon>Epsilonproteobacteria</taxon>
        <taxon>Campylobacterales</taxon>
        <taxon>Campylobacteraceae</taxon>
        <taxon>Campylobacter</taxon>
    </lineage>
</organism>
<dbReference type="GO" id="GO:0009061">
    <property type="term" value="P:anaerobic respiration"/>
    <property type="evidence" value="ECO:0007669"/>
    <property type="project" value="TreeGrafter"/>
</dbReference>